<sequence length="261" mass="28973">MGYFTNQIGYPADILSSRSIIKRDNYALIPPEGLVRNIIPGFDNCDITILSTPKLGASFVDYLVTLHHDGGNKQGFGGDEVETFVYVIEGGVTASADTTAHELTQGGYLYCPAGVMLRLANNNAGKSSKVFLYKRRYQRIDGYQAHVVCDNINNLEKIHYEGMDDVILQDLLPKDIGFDMNMHILSFKPGASHGYIETHVQEHGAYILSGAGVYNLDNTWVPVKQGDYIFMAAYVPQAGYAVGKEEFSYIYSKDCNRDVEI</sequence>
<dbReference type="EMBL" id="CPZJ01000028">
    <property type="protein sequence ID" value="CNG70096.1"/>
    <property type="molecule type" value="Genomic_DNA"/>
</dbReference>
<dbReference type="PANTHER" id="PTHR34571:SF1">
    <property type="entry name" value="(S)-UREIDOGLYCINE AMINOHYDROLASE"/>
    <property type="match status" value="1"/>
</dbReference>
<dbReference type="InterPro" id="IPR014710">
    <property type="entry name" value="RmlC-like_jellyroll"/>
</dbReference>
<dbReference type="STRING" id="631.CH53_63"/>
<dbReference type="SUPFAM" id="SSF51182">
    <property type="entry name" value="RmlC-like cupins"/>
    <property type="match status" value="1"/>
</dbReference>
<dbReference type="Proteomes" id="UP000424966">
    <property type="component" value="Chromosome"/>
</dbReference>
<dbReference type="InterPro" id="IPR011051">
    <property type="entry name" value="RmlC_Cupin_sf"/>
</dbReference>
<evidence type="ECO:0000259" key="2">
    <source>
        <dbReference type="Pfam" id="PF07883"/>
    </source>
</evidence>
<protein>
    <submittedName>
        <fullName evidence="4">(S)-ureidoglycine aminohydrolase</fullName>
        <ecNumber evidence="4">3.5.3.26</ecNumber>
    </submittedName>
    <submittedName>
        <fullName evidence="3">Uncharacterized conserved protein, contains double-stranded beta-helix domain</fullName>
    </submittedName>
</protein>
<keyword evidence="6" id="KW-1185">Reference proteome</keyword>
<evidence type="ECO:0000313" key="3">
    <source>
        <dbReference type="EMBL" id="CNG70096.1"/>
    </source>
</evidence>
<dbReference type="NCBIfam" id="TIGR03214">
    <property type="entry name" value="ura-cupin"/>
    <property type="match status" value="1"/>
</dbReference>
<name>A0A0T9N1V7_YERIN</name>
<keyword evidence="4" id="KW-0378">Hydrolase</keyword>
<dbReference type="Proteomes" id="UP000038750">
    <property type="component" value="Unassembled WGS sequence"/>
</dbReference>
<proteinExistence type="predicted"/>
<reference evidence="4 6" key="2">
    <citation type="submission" date="2019-11" db="EMBL/GenBank/DDBJ databases">
        <title>FDA dAtabase for Regulatory Grade micrObial Sequences (FDA-ARGOS): Supporting development and validation of Infectious Disease Dx tests.</title>
        <authorList>
            <person name="Patel R."/>
            <person name="Rucinski S."/>
            <person name="Tallon L."/>
            <person name="Sadzewicz L."/>
            <person name="Vavikolanu K."/>
            <person name="Mehta A."/>
            <person name="Aluvathingal J."/>
            <person name="Nadendla S."/>
            <person name="Nandy P."/>
            <person name="Geyer C."/>
            <person name="Yan Y."/>
            <person name="Sichtig H."/>
        </authorList>
    </citation>
    <scope>NUCLEOTIDE SEQUENCE [LARGE SCALE GENOMIC DNA]</scope>
    <source>
        <strain evidence="4 6">FDAARGOS_729</strain>
    </source>
</reference>
<evidence type="ECO:0000313" key="5">
    <source>
        <dbReference type="Proteomes" id="UP000038750"/>
    </source>
</evidence>
<gene>
    <name evidence="3" type="primary">ylbA</name>
    <name evidence="4" type="synonym">allE</name>
    <name evidence="3" type="ORF">ERS008530_04450</name>
    <name evidence="4" type="ORF">FOC37_16065</name>
</gene>
<dbReference type="Gene3D" id="2.60.120.10">
    <property type="entry name" value="Jelly Rolls"/>
    <property type="match status" value="2"/>
</dbReference>
<dbReference type="RefSeq" id="WP_032906195.1">
    <property type="nucleotide sequence ID" value="NZ_CBCSII010000003.1"/>
</dbReference>
<dbReference type="EC" id="3.5.3.26" evidence="4"/>
<reference evidence="3 5" key="1">
    <citation type="submission" date="2015-03" db="EMBL/GenBank/DDBJ databases">
        <authorList>
            <person name="Murphy D."/>
        </authorList>
    </citation>
    <scope>NUCLEOTIDE SEQUENCE [LARGE SCALE GENOMIC DNA]</scope>
    <source>
        <strain evidence="3 5">BR165/97</strain>
    </source>
</reference>
<dbReference type="CDD" id="cd02211">
    <property type="entry name" value="cupin_UGlyAH_N"/>
    <property type="match status" value="1"/>
</dbReference>
<evidence type="ECO:0000259" key="1">
    <source>
        <dbReference type="Pfam" id="PF05899"/>
    </source>
</evidence>
<dbReference type="InterPro" id="IPR017627">
    <property type="entry name" value="UGHY"/>
</dbReference>
<dbReference type="InterPro" id="IPR013096">
    <property type="entry name" value="Cupin_2"/>
</dbReference>
<dbReference type="InterPro" id="IPR008579">
    <property type="entry name" value="UGlyAH_Cupin_dom"/>
</dbReference>
<dbReference type="InterPro" id="IPR044697">
    <property type="entry name" value="UGlyAH_cupin_C"/>
</dbReference>
<evidence type="ECO:0000313" key="4">
    <source>
        <dbReference type="EMBL" id="QGR71744.1"/>
    </source>
</evidence>
<organism evidence="3 5">
    <name type="scientific">Yersinia intermedia</name>
    <dbReference type="NCBI Taxonomy" id="631"/>
    <lineage>
        <taxon>Bacteria</taxon>
        <taxon>Pseudomonadati</taxon>
        <taxon>Pseudomonadota</taxon>
        <taxon>Gammaproteobacteria</taxon>
        <taxon>Enterobacterales</taxon>
        <taxon>Yersiniaceae</taxon>
        <taxon>Yersinia</taxon>
    </lineage>
</organism>
<dbReference type="GO" id="GO:0071522">
    <property type="term" value="F:ureidoglycine aminohydrolase activity"/>
    <property type="evidence" value="ECO:0007669"/>
    <property type="project" value="UniProtKB-EC"/>
</dbReference>
<dbReference type="PANTHER" id="PTHR34571">
    <property type="entry name" value="(S)-UREIDOGLYCINE AMINOHYDROLASE"/>
    <property type="match status" value="1"/>
</dbReference>
<feature type="domain" description="(S)-ureidoglycine aminohydrolase cupin" evidence="1">
    <location>
        <begin position="56"/>
        <end position="115"/>
    </location>
</feature>
<evidence type="ECO:0000313" key="6">
    <source>
        <dbReference type="Proteomes" id="UP000424966"/>
    </source>
</evidence>
<dbReference type="Pfam" id="PF05899">
    <property type="entry name" value="Cupin_3"/>
    <property type="match status" value="1"/>
</dbReference>
<dbReference type="EMBL" id="CP046294">
    <property type="protein sequence ID" value="QGR71744.1"/>
    <property type="molecule type" value="Genomic_DNA"/>
</dbReference>
<feature type="domain" description="Cupin type-2" evidence="2">
    <location>
        <begin position="185"/>
        <end position="249"/>
    </location>
</feature>
<accession>A0A0T9N1V7</accession>
<dbReference type="InterPro" id="IPR044704">
    <property type="entry name" value="UGlyAH_cupin_N"/>
</dbReference>
<dbReference type="eggNOG" id="COG3257">
    <property type="taxonomic scope" value="Bacteria"/>
</dbReference>
<dbReference type="Pfam" id="PF07883">
    <property type="entry name" value="Cupin_2"/>
    <property type="match status" value="1"/>
</dbReference>
<dbReference type="CDD" id="cd02212">
    <property type="entry name" value="cupin_UGlyAH_C"/>
    <property type="match status" value="1"/>
</dbReference>
<dbReference type="OrthoDB" id="9814939at2"/>
<dbReference type="AlphaFoldDB" id="A0A0T9N1V7"/>
<dbReference type="GeneID" id="58047810"/>